<comment type="caution">
    <text evidence="3">The sequence shown here is derived from an EMBL/GenBank/DDBJ whole genome shotgun (WGS) entry which is preliminary data.</text>
</comment>
<dbReference type="Proteomes" id="UP001154272">
    <property type="component" value="Unassembled WGS sequence"/>
</dbReference>
<dbReference type="SUPFAM" id="SSF47616">
    <property type="entry name" value="GST C-terminal domain-like"/>
    <property type="match status" value="1"/>
</dbReference>
<organism evidence="3 4">
    <name type="scientific">Commensalibacter papalotli</name>
    <name type="common">ex Botero et al. 2024</name>
    <dbReference type="NCBI Taxonomy" id="2972766"/>
    <lineage>
        <taxon>Bacteria</taxon>
        <taxon>Pseudomonadati</taxon>
        <taxon>Pseudomonadota</taxon>
        <taxon>Alphaproteobacteria</taxon>
        <taxon>Acetobacterales</taxon>
        <taxon>Acetobacteraceae</taxon>
    </lineage>
</organism>
<dbReference type="SUPFAM" id="SSF52833">
    <property type="entry name" value="Thioredoxin-like"/>
    <property type="match status" value="1"/>
</dbReference>
<gene>
    <name evidence="3" type="ORF">R83534S58_LOCUS1711</name>
</gene>
<dbReference type="CDD" id="cd03188">
    <property type="entry name" value="GST_C_Beta"/>
    <property type="match status" value="1"/>
</dbReference>
<dbReference type="Pfam" id="PF02798">
    <property type="entry name" value="GST_N"/>
    <property type="match status" value="1"/>
</dbReference>
<dbReference type="RefSeq" id="WP_034339944.1">
    <property type="nucleotide sequence ID" value="NZ_CAMXCH010000003.1"/>
</dbReference>
<feature type="domain" description="GST N-terminal" evidence="1">
    <location>
        <begin position="1"/>
        <end position="77"/>
    </location>
</feature>
<dbReference type="SFLD" id="SFLDG01150">
    <property type="entry name" value="Main.1:_Beta-like"/>
    <property type="match status" value="1"/>
</dbReference>
<evidence type="ECO:0000313" key="4">
    <source>
        <dbReference type="Proteomes" id="UP001154272"/>
    </source>
</evidence>
<dbReference type="InterPro" id="IPR040079">
    <property type="entry name" value="Glutathione_S-Trfase"/>
</dbReference>
<dbReference type="SFLD" id="SFLDS00019">
    <property type="entry name" value="Glutathione_Transferase_(cytos"/>
    <property type="match status" value="1"/>
</dbReference>
<dbReference type="Gene3D" id="1.20.1050.10">
    <property type="match status" value="1"/>
</dbReference>
<dbReference type="InterPro" id="IPR004045">
    <property type="entry name" value="Glutathione_S-Trfase_N"/>
</dbReference>
<evidence type="ECO:0000313" key="3">
    <source>
        <dbReference type="EMBL" id="CAI3951007.1"/>
    </source>
</evidence>
<dbReference type="InterPro" id="IPR036282">
    <property type="entry name" value="Glutathione-S-Trfase_C_sf"/>
</dbReference>
<dbReference type="PROSITE" id="PS50404">
    <property type="entry name" value="GST_NTER"/>
    <property type="match status" value="1"/>
</dbReference>
<protein>
    <submittedName>
        <fullName evidence="3">Glutathione S-transferase (GstA) (PDB:1A0F)</fullName>
    </submittedName>
</protein>
<evidence type="ECO:0000259" key="1">
    <source>
        <dbReference type="PROSITE" id="PS50404"/>
    </source>
</evidence>
<dbReference type="EMBL" id="CAMXCH010000003">
    <property type="protein sequence ID" value="CAI3951007.1"/>
    <property type="molecule type" value="Genomic_DNA"/>
</dbReference>
<dbReference type="Gene3D" id="3.40.30.10">
    <property type="entry name" value="Glutaredoxin"/>
    <property type="match status" value="1"/>
</dbReference>
<dbReference type="SFLD" id="SFLDG00358">
    <property type="entry name" value="Main_(cytGST)"/>
    <property type="match status" value="1"/>
</dbReference>
<feature type="domain" description="GST C-terminal" evidence="2">
    <location>
        <begin position="83"/>
        <end position="203"/>
    </location>
</feature>
<dbReference type="PANTHER" id="PTHR44051:SF8">
    <property type="entry name" value="GLUTATHIONE S-TRANSFERASE GSTA"/>
    <property type="match status" value="1"/>
</dbReference>
<dbReference type="InterPro" id="IPR010987">
    <property type="entry name" value="Glutathione-S-Trfase_C-like"/>
</dbReference>
<reference evidence="3" key="1">
    <citation type="submission" date="2022-10" db="EMBL/GenBank/DDBJ databases">
        <authorList>
            <person name="Botero Cardona J."/>
        </authorList>
    </citation>
    <scope>NUCLEOTIDE SEQUENCE</scope>
    <source>
        <strain evidence="3">R-83534</strain>
    </source>
</reference>
<dbReference type="PANTHER" id="PTHR44051">
    <property type="entry name" value="GLUTATHIONE S-TRANSFERASE-RELATED"/>
    <property type="match status" value="1"/>
</dbReference>
<evidence type="ECO:0000259" key="2">
    <source>
        <dbReference type="PROSITE" id="PS50405"/>
    </source>
</evidence>
<name>A0ABM9HSI2_9PROT</name>
<sequence length="203" mass="22518">MKLYTKPGACSTSGHIALYWAKAKFEAENVTPELLQDPEFLKLNPMGQIPVLVDGDFVLTQNVAILSYIAESFPEAKLLGDGSLKQKAEALRWLAFVNADVHPAFALIFGGKKYSSDETVIAALDKGARTRLQKLYTQANDQLNGKEWIAGFRSVADPYLFMTLTWAKRLKIDLSALTNLQKFEERMEKDSGVIAAFKAEGLI</sequence>
<dbReference type="PROSITE" id="PS50405">
    <property type="entry name" value="GST_CTER"/>
    <property type="match status" value="1"/>
</dbReference>
<proteinExistence type="predicted"/>
<dbReference type="CDD" id="cd03057">
    <property type="entry name" value="GST_N_Beta"/>
    <property type="match status" value="1"/>
</dbReference>
<dbReference type="InterPro" id="IPR036249">
    <property type="entry name" value="Thioredoxin-like_sf"/>
</dbReference>
<keyword evidence="4" id="KW-1185">Reference proteome</keyword>
<accession>A0ABM9HSI2</accession>